<sequence length="134" mass="15423">MYEHFETDSDEEVEDTQSLIDYNSASGGDNLAMTNLYLQQIWTWQYLGTYKTLMGLLLAGREGETSSLAFLTRKPLSHLPELSPSVVTLFLFPSFEHFSQPETLFLRMEDNRIYFNAGFKSFDIARWEMASLNG</sequence>
<accession>A0A9J5W0E6</accession>
<dbReference type="EMBL" id="JACXVP010000072">
    <property type="protein sequence ID" value="KAG5568654.1"/>
    <property type="molecule type" value="Genomic_DNA"/>
</dbReference>
<reference evidence="1" key="1">
    <citation type="submission" date="2020-09" db="EMBL/GenBank/DDBJ databases">
        <title>De no assembly of potato wild relative species, Solanum commersonii.</title>
        <authorList>
            <person name="Cho K."/>
        </authorList>
    </citation>
    <scope>NUCLEOTIDE SEQUENCE</scope>
    <source>
        <strain evidence="1">LZ3.2</strain>
        <tissue evidence="1">Leaf</tissue>
    </source>
</reference>
<organism evidence="1 2">
    <name type="scientific">Solanum commersonii</name>
    <name type="common">Commerson's wild potato</name>
    <name type="synonym">Commerson's nightshade</name>
    <dbReference type="NCBI Taxonomy" id="4109"/>
    <lineage>
        <taxon>Eukaryota</taxon>
        <taxon>Viridiplantae</taxon>
        <taxon>Streptophyta</taxon>
        <taxon>Embryophyta</taxon>
        <taxon>Tracheophyta</taxon>
        <taxon>Spermatophyta</taxon>
        <taxon>Magnoliopsida</taxon>
        <taxon>eudicotyledons</taxon>
        <taxon>Gunneridae</taxon>
        <taxon>Pentapetalae</taxon>
        <taxon>asterids</taxon>
        <taxon>lamiids</taxon>
        <taxon>Solanales</taxon>
        <taxon>Solanaceae</taxon>
        <taxon>Solanoideae</taxon>
        <taxon>Solaneae</taxon>
        <taxon>Solanum</taxon>
    </lineage>
</organism>
<evidence type="ECO:0000313" key="2">
    <source>
        <dbReference type="Proteomes" id="UP000824120"/>
    </source>
</evidence>
<comment type="caution">
    <text evidence="1">The sequence shown here is derived from an EMBL/GenBank/DDBJ whole genome shotgun (WGS) entry which is preliminary data.</text>
</comment>
<gene>
    <name evidence="1" type="ORF">H5410_064334</name>
</gene>
<keyword evidence="2" id="KW-1185">Reference proteome</keyword>
<name>A0A9J5W0E6_SOLCO</name>
<protein>
    <submittedName>
        <fullName evidence="1">Uncharacterized protein</fullName>
    </submittedName>
</protein>
<dbReference type="AlphaFoldDB" id="A0A9J5W0E6"/>
<proteinExistence type="predicted"/>
<evidence type="ECO:0000313" key="1">
    <source>
        <dbReference type="EMBL" id="KAG5568654.1"/>
    </source>
</evidence>
<dbReference type="Proteomes" id="UP000824120">
    <property type="component" value="Unassembled WGS sequence"/>
</dbReference>